<feature type="active site" description="Proton donor; for dehydratase activity" evidence="7">
    <location>
        <position position="1087"/>
    </location>
</feature>
<dbReference type="Pfam" id="PF00698">
    <property type="entry name" value="Acyl_transf_1"/>
    <property type="match status" value="1"/>
</dbReference>
<evidence type="ECO:0000313" key="13">
    <source>
        <dbReference type="Proteomes" id="UP000552097"/>
    </source>
</evidence>
<evidence type="ECO:0000256" key="6">
    <source>
        <dbReference type="ARBA" id="ARBA00023315"/>
    </source>
</evidence>
<dbReference type="Pfam" id="PF00107">
    <property type="entry name" value="ADH_zinc_N"/>
    <property type="match status" value="1"/>
</dbReference>
<dbReference type="Pfam" id="PF00550">
    <property type="entry name" value="PP-binding"/>
    <property type="match status" value="1"/>
</dbReference>
<dbReference type="InterPro" id="IPR016039">
    <property type="entry name" value="Thiolase-like"/>
</dbReference>
<organism evidence="12 13">
    <name type="scientific">Saccharothrix ecbatanensis</name>
    <dbReference type="NCBI Taxonomy" id="1105145"/>
    <lineage>
        <taxon>Bacteria</taxon>
        <taxon>Bacillati</taxon>
        <taxon>Actinomycetota</taxon>
        <taxon>Actinomycetes</taxon>
        <taxon>Pseudonocardiales</taxon>
        <taxon>Pseudonocardiaceae</taxon>
        <taxon>Saccharothrix</taxon>
    </lineage>
</organism>
<dbReference type="Pfam" id="PF16197">
    <property type="entry name" value="KAsynt_C_assoc"/>
    <property type="match status" value="1"/>
</dbReference>
<dbReference type="GO" id="GO:0004312">
    <property type="term" value="F:fatty acid synthase activity"/>
    <property type="evidence" value="ECO:0007669"/>
    <property type="project" value="TreeGrafter"/>
</dbReference>
<dbReference type="CDD" id="cd00833">
    <property type="entry name" value="PKS"/>
    <property type="match status" value="1"/>
</dbReference>
<dbReference type="InterPro" id="IPR032821">
    <property type="entry name" value="PKS_assoc"/>
</dbReference>
<evidence type="ECO:0000313" key="12">
    <source>
        <dbReference type="EMBL" id="MBB5802089.1"/>
    </source>
</evidence>
<dbReference type="InterPro" id="IPR013217">
    <property type="entry name" value="Methyltransf_12"/>
</dbReference>
<evidence type="ECO:0000256" key="2">
    <source>
        <dbReference type="ARBA" id="ARBA00022553"/>
    </source>
</evidence>
<protein>
    <submittedName>
        <fullName evidence="12">Acyl transferase domain-containing protein/NADPH:quinone reductase-like Zn-dependent oxidoreductase/acyl carrier protein/NADP-dependent 3-hydroxy acid dehydrogenase YdfG</fullName>
    </submittedName>
</protein>
<dbReference type="InterPro" id="IPR018201">
    <property type="entry name" value="Ketoacyl_synth_AS"/>
</dbReference>
<dbReference type="GO" id="GO:0008270">
    <property type="term" value="F:zinc ion binding"/>
    <property type="evidence" value="ECO:0007669"/>
    <property type="project" value="InterPro"/>
</dbReference>
<dbReference type="PROSITE" id="PS52004">
    <property type="entry name" value="KS3_2"/>
    <property type="match status" value="1"/>
</dbReference>
<dbReference type="InterPro" id="IPR006162">
    <property type="entry name" value="Ppantetheine_attach_site"/>
</dbReference>
<dbReference type="InterPro" id="IPR029063">
    <property type="entry name" value="SAM-dependent_MTases_sf"/>
</dbReference>
<comment type="caution">
    <text evidence="12">The sequence shown here is derived from an EMBL/GenBank/DDBJ whole genome shotgun (WGS) entry which is preliminary data.</text>
</comment>
<dbReference type="SUPFAM" id="SSF53335">
    <property type="entry name" value="S-adenosyl-L-methionine-dependent methyltransferases"/>
    <property type="match status" value="1"/>
</dbReference>
<dbReference type="InterPro" id="IPR050091">
    <property type="entry name" value="PKS_NRPS_Biosynth_Enz"/>
</dbReference>
<dbReference type="EMBL" id="JACHMO010000001">
    <property type="protein sequence ID" value="MBB5802089.1"/>
    <property type="molecule type" value="Genomic_DNA"/>
</dbReference>
<dbReference type="InterPro" id="IPR016035">
    <property type="entry name" value="Acyl_Trfase/lysoPLipase"/>
</dbReference>
<dbReference type="InterPro" id="IPR020843">
    <property type="entry name" value="ER"/>
</dbReference>
<feature type="domain" description="Carrier" evidence="9">
    <location>
        <begin position="2376"/>
        <end position="2451"/>
    </location>
</feature>
<dbReference type="InterPro" id="IPR013149">
    <property type="entry name" value="ADH-like_C"/>
</dbReference>
<dbReference type="SMART" id="SM00825">
    <property type="entry name" value="PKS_KS"/>
    <property type="match status" value="1"/>
</dbReference>
<dbReference type="PANTHER" id="PTHR43775:SF37">
    <property type="entry name" value="SI:DKEY-61P9.11"/>
    <property type="match status" value="1"/>
</dbReference>
<dbReference type="RefSeq" id="WP_221483419.1">
    <property type="nucleotide sequence ID" value="NZ_JACHMO010000001.1"/>
</dbReference>
<dbReference type="InterPro" id="IPR036736">
    <property type="entry name" value="ACP-like_sf"/>
</dbReference>
<dbReference type="Gene3D" id="3.40.47.10">
    <property type="match status" value="1"/>
</dbReference>
<dbReference type="InterPro" id="IPR049552">
    <property type="entry name" value="PKS_DH_N"/>
</dbReference>
<dbReference type="SUPFAM" id="SSF51735">
    <property type="entry name" value="NAD(P)-binding Rossmann-fold domains"/>
    <property type="match status" value="3"/>
</dbReference>
<dbReference type="InterPro" id="IPR057326">
    <property type="entry name" value="KR_dom"/>
</dbReference>
<dbReference type="SUPFAM" id="SSF47336">
    <property type="entry name" value="ACP-like"/>
    <property type="match status" value="1"/>
</dbReference>
<dbReference type="InterPro" id="IPR042104">
    <property type="entry name" value="PKS_dehydratase_sf"/>
</dbReference>
<evidence type="ECO:0000256" key="7">
    <source>
        <dbReference type="PROSITE-ProRule" id="PRU01363"/>
    </source>
</evidence>
<dbReference type="InterPro" id="IPR016036">
    <property type="entry name" value="Malonyl_transacylase_ACP-bd"/>
</dbReference>
<accession>A0A7W9HHR4</accession>
<dbReference type="InterPro" id="IPR013968">
    <property type="entry name" value="PKS_KR"/>
</dbReference>
<dbReference type="Gene3D" id="3.40.50.720">
    <property type="entry name" value="NAD(P)-binding Rossmann-like Domain"/>
    <property type="match status" value="3"/>
</dbReference>
<dbReference type="SMART" id="SM00826">
    <property type="entry name" value="PKS_DH"/>
    <property type="match status" value="1"/>
</dbReference>
<dbReference type="PROSITE" id="PS00606">
    <property type="entry name" value="KS3_1"/>
    <property type="match status" value="1"/>
</dbReference>
<gene>
    <name evidence="12" type="ORF">F4560_001857</name>
</gene>
<evidence type="ECO:0000256" key="5">
    <source>
        <dbReference type="ARBA" id="ARBA00023268"/>
    </source>
</evidence>
<keyword evidence="3 12" id="KW-0808">Transferase</keyword>
<dbReference type="InterPro" id="IPR014031">
    <property type="entry name" value="Ketoacyl_synth_C"/>
</dbReference>
<dbReference type="PANTHER" id="PTHR43775">
    <property type="entry name" value="FATTY ACID SYNTHASE"/>
    <property type="match status" value="1"/>
</dbReference>
<evidence type="ECO:0000256" key="4">
    <source>
        <dbReference type="ARBA" id="ARBA00022857"/>
    </source>
</evidence>
<dbReference type="SMART" id="SM00829">
    <property type="entry name" value="PKS_ER"/>
    <property type="match status" value="1"/>
</dbReference>
<dbReference type="CDD" id="cd05195">
    <property type="entry name" value="enoyl_red"/>
    <property type="match status" value="1"/>
</dbReference>
<dbReference type="Gene3D" id="3.40.366.10">
    <property type="entry name" value="Malonyl-Coenzyme A Acyl Carrier Protein, domain 2"/>
    <property type="match status" value="1"/>
</dbReference>
<proteinExistence type="predicted"/>
<dbReference type="InterPro" id="IPR013154">
    <property type="entry name" value="ADH-like_N"/>
</dbReference>
<keyword evidence="5" id="KW-0511">Multifunctional enzyme</keyword>
<dbReference type="InterPro" id="IPR020807">
    <property type="entry name" value="PKS_DH"/>
</dbReference>
<dbReference type="FunFam" id="3.40.50.720:FF:000209">
    <property type="entry name" value="Polyketide synthase Pks12"/>
    <property type="match status" value="1"/>
</dbReference>
<dbReference type="InterPro" id="IPR020841">
    <property type="entry name" value="PKS_Beta-ketoAc_synthase_dom"/>
</dbReference>
<dbReference type="PROSITE" id="PS01162">
    <property type="entry name" value="QOR_ZETA_CRYSTAL"/>
    <property type="match status" value="1"/>
</dbReference>
<dbReference type="InterPro" id="IPR049551">
    <property type="entry name" value="PKS_DH_C"/>
</dbReference>
<feature type="active site" description="Proton acceptor; for dehydratase activity" evidence="7">
    <location>
        <position position="926"/>
    </location>
</feature>
<dbReference type="Gene3D" id="3.90.180.10">
    <property type="entry name" value="Medium-chain alcohol dehydrogenases, catalytic domain"/>
    <property type="match status" value="1"/>
</dbReference>
<dbReference type="PROSITE" id="PS00012">
    <property type="entry name" value="PHOSPHOPANTETHEINE"/>
    <property type="match status" value="1"/>
</dbReference>
<dbReference type="GO" id="GO:0031177">
    <property type="term" value="F:phosphopantetheine binding"/>
    <property type="evidence" value="ECO:0007669"/>
    <property type="project" value="InterPro"/>
</dbReference>
<keyword evidence="13" id="KW-1185">Reference proteome</keyword>
<dbReference type="SUPFAM" id="SSF52151">
    <property type="entry name" value="FabD/lysophospholipase-like"/>
    <property type="match status" value="1"/>
</dbReference>
<evidence type="ECO:0000256" key="1">
    <source>
        <dbReference type="ARBA" id="ARBA00022450"/>
    </source>
</evidence>
<dbReference type="GO" id="GO:0006633">
    <property type="term" value="P:fatty acid biosynthetic process"/>
    <property type="evidence" value="ECO:0007669"/>
    <property type="project" value="InterPro"/>
</dbReference>
<dbReference type="InterPro" id="IPR014030">
    <property type="entry name" value="Ketoacyl_synth_N"/>
</dbReference>
<feature type="region of interest" description="Disordered" evidence="8">
    <location>
        <begin position="996"/>
        <end position="1019"/>
    </location>
</feature>
<dbReference type="SMART" id="SM00827">
    <property type="entry name" value="PKS_AT"/>
    <property type="match status" value="1"/>
</dbReference>
<dbReference type="Pfam" id="PF08240">
    <property type="entry name" value="ADH_N"/>
    <property type="match status" value="1"/>
</dbReference>
<dbReference type="InterPro" id="IPR014043">
    <property type="entry name" value="Acyl_transferase_dom"/>
</dbReference>
<keyword evidence="1" id="KW-0596">Phosphopantetheine</keyword>
<dbReference type="InterPro" id="IPR036291">
    <property type="entry name" value="NAD(P)-bd_dom_sf"/>
</dbReference>
<dbReference type="InterPro" id="IPR049900">
    <property type="entry name" value="PKS_mFAS_DH"/>
</dbReference>
<dbReference type="Pfam" id="PF02801">
    <property type="entry name" value="Ketoacyl-synt_C"/>
    <property type="match status" value="1"/>
</dbReference>
<keyword evidence="2" id="KW-0597">Phosphoprotein</keyword>
<keyword evidence="4" id="KW-0521">NADP</keyword>
<evidence type="ECO:0000259" key="9">
    <source>
        <dbReference type="PROSITE" id="PS50075"/>
    </source>
</evidence>
<feature type="region of interest" description="N-terminal hotdog fold" evidence="7">
    <location>
        <begin position="897"/>
        <end position="1016"/>
    </location>
</feature>
<dbReference type="PROSITE" id="PS50075">
    <property type="entry name" value="CARRIER"/>
    <property type="match status" value="1"/>
</dbReference>
<reference evidence="12 13" key="1">
    <citation type="submission" date="2020-08" db="EMBL/GenBank/DDBJ databases">
        <title>Sequencing the genomes of 1000 actinobacteria strains.</title>
        <authorList>
            <person name="Klenk H.-P."/>
        </authorList>
    </citation>
    <scope>NUCLEOTIDE SEQUENCE [LARGE SCALE GENOMIC DNA]</scope>
    <source>
        <strain evidence="12 13">DSM 45486</strain>
    </source>
</reference>
<dbReference type="InterPro" id="IPR011032">
    <property type="entry name" value="GroES-like_sf"/>
</dbReference>
<dbReference type="SMART" id="SM00822">
    <property type="entry name" value="PKS_KR"/>
    <property type="match status" value="1"/>
</dbReference>
<feature type="domain" description="PKS/mFAS DH" evidence="11">
    <location>
        <begin position="897"/>
        <end position="1169"/>
    </location>
</feature>
<dbReference type="SUPFAM" id="SSF55048">
    <property type="entry name" value="Probable ACP-binding domain of malonyl-CoA ACP transacylase"/>
    <property type="match status" value="1"/>
</dbReference>
<name>A0A7W9HHR4_9PSEU</name>
<evidence type="ECO:0000259" key="11">
    <source>
        <dbReference type="PROSITE" id="PS52019"/>
    </source>
</evidence>
<dbReference type="Pfam" id="PF14765">
    <property type="entry name" value="PS-DH"/>
    <property type="match status" value="1"/>
</dbReference>
<sequence>MLTGNSPEDQSVAIVGAACRLPGGVSGLDQLWQALVQRRDLVGEAPDGRFDPARFVDASGLRPGKSYTSAGGYLDDVESFDAGYFGISPKEAARMDPQQRLLLELAVEALDDAGIAAESLAGSDTAVHIGMSDNSYGALQATSLDSTTAYTMTGAAASITANRLSHSLDLRGPSWAVDTACSSSLVAVDQACRTLLAGTSRTVLCGGVNLLLSPFPYVGFSQASMLSPRGRCAAFSAEADGFVRAEGGGLVVLKRLADALADGDRVHAVIVGSGTNSDGRTNGLALPNPEAQRDLLRSVYERAGVHPDELVYVEAHGTGTQVGDPAECTALGEALGGPRTVGALPIGSVKTNTGHLEPASGIVGLLKALLVLRHRTIPASLHAEPPNPDIDFAGLGLAVATEPSLIPAAGRAVIGVNSFGFGGTNAHVVISAPTRSEPGDRPVGGPRPVLVSAQTPAALSRAAADLAARLLEATGPEFYDIARTSCLRRGRREHRRAVLAADSAEAARLLTADTSPGQPPAPCASGVGVRQGRVAFVFCGNGAQWAGMGVDLLAADPVFRAAFAEVDAMLAPHLGWSVARRLGTCVQPDLAATEVAQPLLFAVQVGVVAVLRERGIVPSMVLGHSVGEVAAAWTAGALSLAQAAWVIAERSKAQALTAGSGRMAAVALTQDEARDVLADYPDVELAGVNGPRGVTVAGPGHQVEKLVEELTRRDVHATALDLDYAFHSAAMDPVRDGLCAALADLEPGGTTIPLISTVTGRSVDGTALDAEYWWRNVRTEVRFEPAVEQAIADGADVLVEIGPRPLLRGYLRDIAAAHPQTPIAVVPTLRRDADGAAALSEAVASVIAVGGHVDWDRYFPVPGRIAELPAYPWQRERHWNGTPEDWTRTSGNGRIEHPLLGERMPAPHPVWDGAVEPVLVPWVGDHVLAGSVVMPATAYVEMALAAGELTLGRDVEIQRLEISRPLVVPWPHASTVRTQTSYDPEGGAFRITSTHETGAERRPHVRGRVRQRTGPAPDPVDVIGLRAGMTLRHTADQLYSSMERHGLAYGPDFRVLDEVWVGDREVLAGYRHTAPTGEFTIHPALLDGALHAGFPLLHDIAQGYAYLPSAFGRVRVWQPATPTGFMRVRDRTLIPGHPCWDVTVLAEDGAVVAELTGCRLGRMAWTTDTGLSRVRTVLRAAPHPDGTAAPSPLPTSRELMAAAHDRVAQLCRDVGPGLRRLHELSRTAFGHDWAETLSTVLPPGTREFGQADLFAAGVLEKHAGYVDLATSVAQAEGLVEPTGSGRWRFTGTRPDFGAVYRRLLDEVPGGVVDHLPALTMCRNQIPVLRGERDPLEVLAADGNEHLLVQSFDLGLTSRFYDLIVQEVLRQVLRRWPADRPLRVLEVGAGTGGLSSALLPLLPAERTHYVYTDVSPYFLTRAEKRFARYDFVQYRALDLDADPHEQGFAAGAFDLVVAANALHTAKDLEAALDHVAAVLAPGGRLVAFESHSDVLLAPIFGLMDSSRAATDRHLRSGMLLPLEQWPPLLRRRGFTDVAQTGAEDDPVPPEFSVIVATAPDRHVDRPALPAGGQATSWALLTESAEETALAEHTADLLRDAGCPDIRIVPTSRWTPPGDVGDMAVVLILSRPEGDDPGVLVDRTTRCAAVLRTLARAQRGLSLWVVARPNGAVPTPDAIQSSADAAVWGLARSLGNENPALAVRRISLHRGGRVGHEADRLVRELLAPGAEDEIVLAEQGRYVPREVELADTVADAPAYELEIRSPGLSYELAWRAKPVPTPGNGQAVVEVHAVALNYRDVMQATGLVPVEAFESTGAHQCGLECAGVVTAVGPDVTGLAVGDRVFGLVPAAFTSHVLARADALVPVPDSMTFTEAATLPAVFSTVHYSLGHLARLTADDTVLVHGGAGGVGLAVLQYARLHGATVMATAGTETKRAMLRALGVEHVVDSRSLEFADEVMRLTDGRGVDVVVNSLAGEAIARSLELLRPGGRFVELGKRDILADAELPLNPFRNDLAFFGVDVTALTTRPKQLAALTAEVAEQVHNGAYRPLPHCVYPAGRVDEAFRLMQHSQHVGKVVVSFEPGAEPVTVRGNPEPPALDPDSTYLVTGGLGGFGAATACRLAERGARHLALVSRRGADAPEAEAVLKALADLGARAVPYAADAADPDAMRRVIADIDASGHPLRGVVHCAMHLDDAPLADLTDERIRAVLSPKLGGALVLDRLTRDHDLDLFLLYSSSATLVGNARQSPYVAGNLFLEALARQRRQAGLPATAIAWGAIGDVGYVARNNLDQALTLIGMDVVPVGEALAAGEDVMGHDEVVTAVGRYRWARLRAILPGTRSPRCSALASSDGEGSGGAAEPLVRQLAGMSADEALDTIATVVTGMVAEVLQLDPEQIDRHRRVDTYGMDSLMSAELVMAIRKRFDVDVSPMELLHSEGTVAGFTEVLHLRLGLATAQASS</sequence>
<dbReference type="Gene3D" id="3.10.129.110">
    <property type="entry name" value="Polyketide synthase dehydratase"/>
    <property type="match status" value="1"/>
</dbReference>
<dbReference type="InterPro" id="IPR001227">
    <property type="entry name" value="Ac_transferase_dom_sf"/>
</dbReference>
<dbReference type="Gene3D" id="3.40.50.150">
    <property type="entry name" value="Vaccinia Virus protein VP39"/>
    <property type="match status" value="1"/>
</dbReference>
<dbReference type="InterPro" id="IPR020806">
    <property type="entry name" value="PKS_PP-bd"/>
</dbReference>
<evidence type="ECO:0000259" key="10">
    <source>
        <dbReference type="PROSITE" id="PS52004"/>
    </source>
</evidence>
<dbReference type="Pfam" id="PF00109">
    <property type="entry name" value="ketoacyl-synt"/>
    <property type="match status" value="1"/>
</dbReference>
<dbReference type="SMART" id="SM00823">
    <property type="entry name" value="PKS_PP"/>
    <property type="match status" value="1"/>
</dbReference>
<dbReference type="CDD" id="cd02440">
    <property type="entry name" value="AdoMet_MTases"/>
    <property type="match status" value="1"/>
</dbReference>
<dbReference type="Pfam" id="PF08659">
    <property type="entry name" value="KR"/>
    <property type="match status" value="1"/>
</dbReference>
<dbReference type="SUPFAM" id="SSF50129">
    <property type="entry name" value="GroES-like"/>
    <property type="match status" value="1"/>
</dbReference>
<dbReference type="Proteomes" id="UP000552097">
    <property type="component" value="Unassembled WGS sequence"/>
</dbReference>
<feature type="domain" description="Ketosynthase family 3 (KS3)" evidence="10">
    <location>
        <begin position="9"/>
        <end position="432"/>
    </location>
</feature>
<dbReference type="Pfam" id="PF21089">
    <property type="entry name" value="PKS_DH_N"/>
    <property type="match status" value="1"/>
</dbReference>
<dbReference type="Gene3D" id="3.30.70.3290">
    <property type="match status" value="1"/>
</dbReference>
<dbReference type="GO" id="GO:0004315">
    <property type="term" value="F:3-oxoacyl-[acyl-carrier-protein] synthase activity"/>
    <property type="evidence" value="ECO:0007669"/>
    <property type="project" value="InterPro"/>
</dbReference>
<dbReference type="SUPFAM" id="SSF53901">
    <property type="entry name" value="Thiolase-like"/>
    <property type="match status" value="1"/>
</dbReference>
<evidence type="ECO:0000256" key="8">
    <source>
        <dbReference type="SAM" id="MobiDB-lite"/>
    </source>
</evidence>
<keyword evidence="6" id="KW-0012">Acyltransferase</keyword>
<dbReference type="Pfam" id="PF08242">
    <property type="entry name" value="Methyltransf_12"/>
    <property type="match status" value="1"/>
</dbReference>
<evidence type="ECO:0000256" key="3">
    <source>
        <dbReference type="ARBA" id="ARBA00022679"/>
    </source>
</evidence>
<dbReference type="GO" id="GO:0016491">
    <property type="term" value="F:oxidoreductase activity"/>
    <property type="evidence" value="ECO:0007669"/>
    <property type="project" value="InterPro"/>
</dbReference>
<feature type="region of interest" description="C-terminal hotdog fold" evidence="7">
    <location>
        <begin position="1030"/>
        <end position="1169"/>
    </location>
</feature>
<dbReference type="InterPro" id="IPR009081">
    <property type="entry name" value="PP-bd_ACP"/>
</dbReference>
<dbReference type="PROSITE" id="PS52019">
    <property type="entry name" value="PKS_MFAS_DH"/>
    <property type="match status" value="1"/>
</dbReference>
<dbReference type="Gene3D" id="1.10.1200.10">
    <property type="entry name" value="ACP-like"/>
    <property type="match status" value="1"/>
</dbReference>
<dbReference type="InterPro" id="IPR002364">
    <property type="entry name" value="Quin_OxRdtase/zeta-crystal_CS"/>
</dbReference>